<dbReference type="EMBL" id="JARQZJ010000122">
    <property type="protein sequence ID" value="KAK9889093.1"/>
    <property type="molecule type" value="Genomic_DNA"/>
</dbReference>
<dbReference type="InterPro" id="IPR002110">
    <property type="entry name" value="Ankyrin_rpt"/>
</dbReference>
<proteinExistence type="predicted"/>
<dbReference type="PROSITE" id="PS50088">
    <property type="entry name" value="ANK_REPEAT"/>
    <property type="match status" value="1"/>
</dbReference>
<reference evidence="2 3" key="1">
    <citation type="submission" date="2023-03" db="EMBL/GenBank/DDBJ databases">
        <title>Genome insight into feeding habits of ladybird beetles.</title>
        <authorList>
            <person name="Li H.-S."/>
            <person name="Huang Y.-H."/>
            <person name="Pang H."/>
        </authorList>
    </citation>
    <scope>NUCLEOTIDE SEQUENCE [LARGE SCALE GENOMIC DNA]</scope>
    <source>
        <strain evidence="2">SYSU_2023b</strain>
        <tissue evidence="2">Whole body</tissue>
    </source>
</reference>
<comment type="caution">
    <text evidence="2">The sequence shown here is derived from an EMBL/GenBank/DDBJ whole genome shotgun (WGS) entry which is preliminary data.</text>
</comment>
<sequence length="105" mass="11740">MVKFGGEISIISQYQKHSKCKCSYKNLGLIEAERILLAAKILNPGRDRTDLHFAVFYNNLSEIDQQIENGSDINARNNDEETPLHIACLGDSECNNGPFLSTILL</sequence>
<evidence type="ECO:0000256" key="1">
    <source>
        <dbReference type="PROSITE-ProRule" id="PRU00023"/>
    </source>
</evidence>
<dbReference type="PROSITE" id="PS50297">
    <property type="entry name" value="ANK_REP_REGION"/>
    <property type="match status" value="1"/>
</dbReference>
<protein>
    <recommendedName>
        <fullName evidence="4">Ankyrin repeat protein</fullName>
    </recommendedName>
</protein>
<dbReference type="InterPro" id="IPR036770">
    <property type="entry name" value="Ankyrin_rpt-contain_sf"/>
</dbReference>
<evidence type="ECO:0000313" key="3">
    <source>
        <dbReference type="Proteomes" id="UP001431783"/>
    </source>
</evidence>
<name>A0AAW1V6R2_9CUCU</name>
<feature type="repeat" description="ANK" evidence="1">
    <location>
        <begin position="46"/>
        <end position="78"/>
    </location>
</feature>
<dbReference type="SUPFAM" id="SSF48403">
    <property type="entry name" value="Ankyrin repeat"/>
    <property type="match status" value="1"/>
</dbReference>
<accession>A0AAW1V6R2</accession>
<gene>
    <name evidence="2" type="ORF">WA026_004366</name>
</gene>
<dbReference type="Pfam" id="PF13637">
    <property type="entry name" value="Ank_4"/>
    <property type="match status" value="1"/>
</dbReference>
<keyword evidence="1" id="KW-0040">ANK repeat</keyword>
<dbReference type="Gene3D" id="1.25.40.20">
    <property type="entry name" value="Ankyrin repeat-containing domain"/>
    <property type="match status" value="1"/>
</dbReference>
<evidence type="ECO:0000313" key="2">
    <source>
        <dbReference type="EMBL" id="KAK9889093.1"/>
    </source>
</evidence>
<dbReference type="Proteomes" id="UP001431783">
    <property type="component" value="Unassembled WGS sequence"/>
</dbReference>
<organism evidence="2 3">
    <name type="scientific">Henosepilachna vigintioctopunctata</name>
    <dbReference type="NCBI Taxonomy" id="420089"/>
    <lineage>
        <taxon>Eukaryota</taxon>
        <taxon>Metazoa</taxon>
        <taxon>Ecdysozoa</taxon>
        <taxon>Arthropoda</taxon>
        <taxon>Hexapoda</taxon>
        <taxon>Insecta</taxon>
        <taxon>Pterygota</taxon>
        <taxon>Neoptera</taxon>
        <taxon>Endopterygota</taxon>
        <taxon>Coleoptera</taxon>
        <taxon>Polyphaga</taxon>
        <taxon>Cucujiformia</taxon>
        <taxon>Coccinelloidea</taxon>
        <taxon>Coccinellidae</taxon>
        <taxon>Epilachninae</taxon>
        <taxon>Epilachnini</taxon>
        <taxon>Henosepilachna</taxon>
    </lineage>
</organism>
<dbReference type="AlphaFoldDB" id="A0AAW1V6R2"/>
<keyword evidence="3" id="KW-1185">Reference proteome</keyword>
<evidence type="ECO:0008006" key="4">
    <source>
        <dbReference type="Google" id="ProtNLM"/>
    </source>
</evidence>